<protein>
    <recommendedName>
        <fullName evidence="3">Fibronectin type-III domain-containing protein</fullName>
    </recommendedName>
</protein>
<evidence type="ECO:0000256" key="1">
    <source>
        <dbReference type="SAM" id="MobiDB-lite"/>
    </source>
</evidence>
<keyword evidence="2" id="KW-1133">Transmembrane helix</keyword>
<evidence type="ECO:0000256" key="2">
    <source>
        <dbReference type="SAM" id="Phobius"/>
    </source>
</evidence>
<gene>
    <name evidence="4" type="ORF">S01H1_66781</name>
</gene>
<dbReference type="EMBL" id="BARS01044173">
    <property type="protein sequence ID" value="GAG33327.1"/>
    <property type="molecule type" value="Genomic_DNA"/>
</dbReference>
<evidence type="ECO:0000313" key="4">
    <source>
        <dbReference type="EMBL" id="GAG33327.1"/>
    </source>
</evidence>
<name>X0XD24_9ZZZZ</name>
<proteinExistence type="predicted"/>
<dbReference type="Gene3D" id="2.60.40.10">
    <property type="entry name" value="Immunoglobulins"/>
    <property type="match status" value="1"/>
</dbReference>
<feature type="non-terminal residue" evidence="4">
    <location>
        <position position="1"/>
    </location>
</feature>
<dbReference type="SUPFAM" id="SSF49265">
    <property type="entry name" value="Fibronectin type III"/>
    <property type="match status" value="1"/>
</dbReference>
<keyword evidence="2" id="KW-0812">Transmembrane</keyword>
<sequence>TLQPGTTYHWRVRASKPVLSPWSARLSFTTILGRTVSALELLSPQAGAREVPQKPVFQWNAIVGAEGYELLVSTDILFTDLVVKKDGTDALPVTAWQSDTTLNYDTTYYWKVRGCSQDSHSTWSAVSAFTTEPEPEQPPSNPGHPESSPAIETEPEPQQSESPPTAEPNPEPPASDPPIQVTVAPQLPPTLQTTVEIVVPGWATYTIVGLLAAMVLILAVLLALVVKTRRF</sequence>
<dbReference type="InterPro" id="IPR036116">
    <property type="entry name" value="FN3_sf"/>
</dbReference>
<keyword evidence="2" id="KW-0472">Membrane</keyword>
<dbReference type="InterPro" id="IPR003961">
    <property type="entry name" value="FN3_dom"/>
</dbReference>
<feature type="compositionally biased region" description="Pro residues" evidence="1">
    <location>
        <begin position="165"/>
        <end position="176"/>
    </location>
</feature>
<feature type="transmembrane region" description="Helical" evidence="2">
    <location>
        <begin position="202"/>
        <end position="226"/>
    </location>
</feature>
<dbReference type="PROSITE" id="PS50853">
    <property type="entry name" value="FN3"/>
    <property type="match status" value="1"/>
</dbReference>
<dbReference type="InterPro" id="IPR013783">
    <property type="entry name" value="Ig-like_fold"/>
</dbReference>
<dbReference type="AlphaFoldDB" id="X0XD24"/>
<comment type="caution">
    <text evidence="4">The sequence shown here is derived from an EMBL/GenBank/DDBJ whole genome shotgun (WGS) entry which is preliminary data.</text>
</comment>
<organism evidence="4">
    <name type="scientific">marine sediment metagenome</name>
    <dbReference type="NCBI Taxonomy" id="412755"/>
    <lineage>
        <taxon>unclassified sequences</taxon>
        <taxon>metagenomes</taxon>
        <taxon>ecological metagenomes</taxon>
    </lineage>
</organism>
<evidence type="ECO:0000259" key="3">
    <source>
        <dbReference type="PROSITE" id="PS50853"/>
    </source>
</evidence>
<feature type="domain" description="Fibronectin type-III" evidence="3">
    <location>
        <begin position="1"/>
        <end position="33"/>
    </location>
</feature>
<accession>X0XD24</accession>
<feature type="region of interest" description="Disordered" evidence="1">
    <location>
        <begin position="126"/>
        <end position="183"/>
    </location>
</feature>
<reference evidence="4" key="1">
    <citation type="journal article" date="2014" name="Front. Microbiol.">
        <title>High frequency of phylogenetically diverse reductive dehalogenase-homologous genes in deep subseafloor sedimentary metagenomes.</title>
        <authorList>
            <person name="Kawai M."/>
            <person name="Futagami T."/>
            <person name="Toyoda A."/>
            <person name="Takaki Y."/>
            <person name="Nishi S."/>
            <person name="Hori S."/>
            <person name="Arai W."/>
            <person name="Tsubouchi T."/>
            <person name="Morono Y."/>
            <person name="Uchiyama I."/>
            <person name="Ito T."/>
            <person name="Fujiyama A."/>
            <person name="Inagaki F."/>
            <person name="Takami H."/>
        </authorList>
    </citation>
    <scope>NUCLEOTIDE SEQUENCE</scope>
    <source>
        <strain evidence="4">Expedition CK06-06</strain>
    </source>
</reference>